<feature type="transmembrane region" description="Helical" evidence="1">
    <location>
        <begin position="39"/>
        <end position="59"/>
    </location>
</feature>
<keyword evidence="1" id="KW-0472">Membrane</keyword>
<dbReference type="NCBIfam" id="TIGR02848">
    <property type="entry name" value="spore_III_AC"/>
    <property type="match status" value="1"/>
</dbReference>
<feature type="transmembrane region" description="Helical" evidence="1">
    <location>
        <begin position="6"/>
        <end position="27"/>
    </location>
</feature>
<organism evidence="2 3">
    <name type="scientific">Kyrpidia spormannii</name>
    <dbReference type="NCBI Taxonomy" id="2055160"/>
    <lineage>
        <taxon>Bacteria</taxon>
        <taxon>Bacillati</taxon>
        <taxon>Bacillota</taxon>
        <taxon>Bacilli</taxon>
        <taxon>Bacillales</taxon>
        <taxon>Alicyclobacillaceae</taxon>
        <taxon>Kyrpidia</taxon>
    </lineage>
</organism>
<dbReference type="AlphaFoldDB" id="A0A6F9E6W6"/>
<keyword evidence="1" id="KW-0812">Transmembrane</keyword>
<dbReference type="InterPro" id="IPR009570">
    <property type="entry name" value="Spore_III_AC"/>
</dbReference>
<accession>A0A6F9E6W6</accession>
<dbReference type="Proteomes" id="UP000502196">
    <property type="component" value="Chromosome"/>
</dbReference>
<dbReference type="EMBL" id="LR792683">
    <property type="protein sequence ID" value="CAB3392019.1"/>
    <property type="molecule type" value="Genomic_DNA"/>
</dbReference>
<evidence type="ECO:0000313" key="2">
    <source>
        <dbReference type="EMBL" id="CAB3392019.1"/>
    </source>
</evidence>
<protein>
    <submittedName>
        <fullName evidence="2">Stage III sporulation protein (Feeding tube apparatus)</fullName>
    </submittedName>
</protein>
<name>A0A6F9E6W6_9BACL</name>
<sequence>MVVGLDLSAIFQIAGVGVLVAVIHTVLRQSGKEEFAHWATLTGFVVILFMVIHYIGQLFNEIMDVFRLH</sequence>
<proteinExistence type="predicted"/>
<dbReference type="InterPro" id="IPR025664">
    <property type="entry name" value="Spore_III_AC/AD"/>
</dbReference>
<dbReference type="Pfam" id="PF06686">
    <property type="entry name" value="SpoIIIAC"/>
    <property type="match status" value="1"/>
</dbReference>
<evidence type="ECO:0000313" key="3">
    <source>
        <dbReference type="Proteomes" id="UP000502196"/>
    </source>
</evidence>
<gene>
    <name evidence="2" type="primary">spoIIIAC</name>
    <name evidence="2" type="ORF">COOX1_1201</name>
</gene>
<reference evidence="2 3" key="1">
    <citation type="submission" date="2020-04" db="EMBL/GenBank/DDBJ databases">
        <authorList>
            <person name="Hogendoorn C."/>
        </authorList>
    </citation>
    <scope>NUCLEOTIDE SEQUENCE [LARGE SCALE GENOMIC DNA]</scope>
    <source>
        <strain evidence="2">COOX1</strain>
    </source>
</reference>
<keyword evidence="1" id="KW-1133">Transmembrane helix</keyword>
<evidence type="ECO:0000256" key="1">
    <source>
        <dbReference type="SAM" id="Phobius"/>
    </source>
</evidence>